<evidence type="ECO:0008006" key="4">
    <source>
        <dbReference type="Google" id="ProtNLM"/>
    </source>
</evidence>
<keyword evidence="3" id="KW-1185">Reference proteome</keyword>
<accession>U3GX40</accession>
<dbReference type="Proteomes" id="UP000016943">
    <property type="component" value="Chromosome"/>
</dbReference>
<dbReference type="PANTHER" id="PTHR47505:SF1">
    <property type="entry name" value="DNA UTILIZATION PROTEIN YHGH"/>
    <property type="match status" value="1"/>
</dbReference>
<sequence length="250" mass="26964">MDRAGGLRWYSKQLKQLMRGWAADAADLVLPRDCVGCAAPIEGQRGAFTQVCDSCLLELRRPPERVSARIPIGCPTFAFAPYGGAHRRVVLGVKEHLRDDAALVAGSMFAAGVEHLQARGELPWVGQWLAVPAPSRRASARARGGDHVRAMCAHAACIEPLWQVVPLLSHTDDVRDSVGLGVQARQENLSGKVQLDVVVVERHREVIRQRGSHVVLFDDVITTGATLAESLKVLQSAGFTVDAAVVICVA</sequence>
<dbReference type="CDD" id="cd06223">
    <property type="entry name" value="PRTases_typeI"/>
    <property type="match status" value="1"/>
</dbReference>
<dbReference type="AlphaFoldDB" id="U3GX40"/>
<dbReference type="eggNOG" id="COG1040">
    <property type="taxonomic scope" value="Bacteria"/>
</dbReference>
<dbReference type="InterPro" id="IPR029057">
    <property type="entry name" value="PRTase-like"/>
</dbReference>
<dbReference type="HOGENOM" id="CLU_054549_3_2_11"/>
<dbReference type="STRING" id="1348662.CARG_01855"/>
<evidence type="ECO:0000313" key="2">
    <source>
        <dbReference type="EMBL" id="AGU14541.1"/>
    </source>
</evidence>
<dbReference type="OrthoDB" id="5244859at2"/>
<dbReference type="PATRIC" id="fig|1348662.3.peg.365"/>
<evidence type="ECO:0000313" key="3">
    <source>
        <dbReference type="Proteomes" id="UP000016943"/>
    </source>
</evidence>
<proteinExistence type="inferred from homology"/>
<dbReference type="RefSeq" id="WP_020975680.1">
    <property type="nucleotide sequence ID" value="NC_022198.1"/>
</dbReference>
<dbReference type="EMBL" id="CP006365">
    <property type="protein sequence ID" value="AGU14541.1"/>
    <property type="molecule type" value="Genomic_DNA"/>
</dbReference>
<protein>
    <recommendedName>
        <fullName evidence="4">Phosphoribosyltransferase domain-containing protein</fullName>
    </recommendedName>
</protein>
<dbReference type="GeneID" id="78249236"/>
<dbReference type="SUPFAM" id="SSF53271">
    <property type="entry name" value="PRTase-like"/>
    <property type="match status" value="1"/>
</dbReference>
<reference evidence="2 3" key="1">
    <citation type="journal article" date="2013" name="Genome Announc.">
        <title>Whole-Genome Sequence of the Clinical Strain Corynebacterium argentoratense DSM 44202, Isolated from a Human Throat Specimen.</title>
        <authorList>
            <person name="Bomholt C."/>
            <person name="Glaub A."/>
            <person name="Gravermann K."/>
            <person name="Albersmeier A."/>
            <person name="Brinkrolf K."/>
            <person name="Ruckert C."/>
            <person name="Tauch A."/>
        </authorList>
    </citation>
    <scope>NUCLEOTIDE SEQUENCE [LARGE SCALE GENOMIC DNA]</scope>
    <source>
        <strain evidence="2">DSM 44202</strain>
    </source>
</reference>
<dbReference type="Gene3D" id="3.40.50.2020">
    <property type="match status" value="1"/>
</dbReference>
<dbReference type="InterPro" id="IPR051910">
    <property type="entry name" value="ComF/GntX_DNA_util-trans"/>
</dbReference>
<name>U3GX40_9CORY</name>
<dbReference type="KEGG" id="caz:CARG_01855"/>
<organism evidence="2 3">
    <name type="scientific">Corynebacterium argentoratense DSM 44202</name>
    <dbReference type="NCBI Taxonomy" id="1348662"/>
    <lineage>
        <taxon>Bacteria</taxon>
        <taxon>Bacillati</taxon>
        <taxon>Actinomycetota</taxon>
        <taxon>Actinomycetes</taxon>
        <taxon>Mycobacteriales</taxon>
        <taxon>Corynebacteriaceae</taxon>
        <taxon>Corynebacterium</taxon>
    </lineage>
</organism>
<evidence type="ECO:0000256" key="1">
    <source>
        <dbReference type="ARBA" id="ARBA00008007"/>
    </source>
</evidence>
<gene>
    <name evidence="2" type="ORF">CARG_01855</name>
</gene>
<dbReference type="InterPro" id="IPR000836">
    <property type="entry name" value="PRTase_dom"/>
</dbReference>
<dbReference type="PANTHER" id="PTHR47505">
    <property type="entry name" value="DNA UTILIZATION PROTEIN YHGH"/>
    <property type="match status" value="1"/>
</dbReference>
<comment type="similarity">
    <text evidence="1">Belongs to the ComF/GntX family.</text>
</comment>